<dbReference type="InterPro" id="IPR023210">
    <property type="entry name" value="NADP_OxRdtase_dom"/>
</dbReference>
<sequence length="276" mass="30719">MSPPNKGTDMDPKSEITLHTGKKMPVLGLGTWQLTNDTAGTVAAALELGYAMIDTSGDYGTQPGIADGINRSGIERADFFLVTKVEETDDAYLATRKNLDELRLDYADLMLIHRPPRAGAGEDLWQGLIRAKEDGLAKDIGVSNYSIDLIDALIEATDEVPTVNQIEWSPFGYSDGMMRYAQEKKIVIQAYSPLTRTRRLRDETLAGIAAKYRKSPAQVLIRWNLQRGSAPLPKANQRQHLEENIAVFDFDIGEEDLETLNRLNERYSSLGTLPYI</sequence>
<dbReference type="PROSITE" id="PS00062">
    <property type="entry name" value="ALDOKETO_REDUCTASE_2"/>
    <property type="match status" value="1"/>
</dbReference>
<evidence type="ECO:0000313" key="8">
    <source>
        <dbReference type="EMBL" id="EHK58223.1"/>
    </source>
</evidence>
<dbReference type="AlphaFoldDB" id="H0HM31"/>
<dbReference type="PIRSF" id="PIRSF000097">
    <property type="entry name" value="AKR"/>
    <property type="match status" value="1"/>
</dbReference>
<dbReference type="GO" id="GO:0016616">
    <property type="term" value="F:oxidoreductase activity, acting on the CH-OH group of donors, NAD or NADP as acceptor"/>
    <property type="evidence" value="ECO:0007669"/>
    <property type="project" value="UniProtKB-ARBA"/>
</dbReference>
<feature type="active site" description="Proton donor" evidence="4">
    <location>
        <position position="59"/>
    </location>
</feature>
<dbReference type="CDD" id="cd19071">
    <property type="entry name" value="AKR_AKR1-5-like"/>
    <property type="match status" value="1"/>
</dbReference>
<proteinExistence type="inferred from homology"/>
<evidence type="ECO:0000256" key="6">
    <source>
        <dbReference type="PIRSR" id="PIRSR000097-3"/>
    </source>
</evidence>
<dbReference type="Pfam" id="PF00248">
    <property type="entry name" value="Aldo_ket_red"/>
    <property type="match status" value="1"/>
</dbReference>
<feature type="site" description="Lowers pKa of active site Tyr" evidence="6">
    <location>
        <position position="84"/>
    </location>
</feature>
<evidence type="ECO:0000256" key="4">
    <source>
        <dbReference type="PIRSR" id="PIRSR000097-1"/>
    </source>
</evidence>
<feature type="domain" description="NADP-dependent oxidoreductase" evidence="7">
    <location>
        <begin position="27"/>
        <end position="264"/>
    </location>
</feature>
<gene>
    <name evidence="8" type="ORF">MAXJ12_05973</name>
</gene>
<organism evidence="8 9">
    <name type="scientific">Mesorhizobium alhagi CCNWXJ12-2</name>
    <dbReference type="NCBI Taxonomy" id="1107882"/>
    <lineage>
        <taxon>Bacteria</taxon>
        <taxon>Pseudomonadati</taxon>
        <taxon>Pseudomonadota</taxon>
        <taxon>Alphaproteobacteria</taxon>
        <taxon>Hyphomicrobiales</taxon>
        <taxon>Phyllobacteriaceae</taxon>
        <taxon>Allomesorhizobium</taxon>
    </lineage>
</organism>
<dbReference type="InterPro" id="IPR036812">
    <property type="entry name" value="NAD(P)_OxRdtase_dom_sf"/>
</dbReference>
<feature type="binding site" evidence="5">
    <location>
        <position position="113"/>
    </location>
    <ligand>
        <name>substrate</name>
    </ligand>
</feature>
<evidence type="ECO:0000313" key="9">
    <source>
        <dbReference type="Proteomes" id="UP000003250"/>
    </source>
</evidence>
<dbReference type="PRINTS" id="PR00069">
    <property type="entry name" value="ALDKETRDTASE"/>
</dbReference>
<reference evidence="8 9" key="1">
    <citation type="journal article" date="2012" name="J. Bacteriol.">
        <title>Draft Genome Sequence of Mesorhizobium alhagi CCNWXJ12-2T, a Novel Salt-Resistant Species Isolated from the Desert of Northwestern China.</title>
        <authorList>
            <person name="Zhou M."/>
            <person name="Chen W."/>
            <person name="Chen H."/>
            <person name="Wei G."/>
        </authorList>
    </citation>
    <scope>NUCLEOTIDE SEQUENCE [LARGE SCALE GENOMIC DNA]</scope>
    <source>
        <strain evidence="8 9">CCNWXJ12-2</strain>
    </source>
</reference>
<evidence type="ECO:0000256" key="1">
    <source>
        <dbReference type="ARBA" id="ARBA00007905"/>
    </source>
</evidence>
<protein>
    <submittedName>
        <fullName evidence="8">Aldo/keto reductase</fullName>
    </submittedName>
</protein>
<comment type="catalytic activity">
    <reaction evidence="3">
        <text>hydroxyacetone + NADP(+) = methylglyoxal + NADPH + H(+)</text>
        <dbReference type="Rhea" id="RHEA:27986"/>
        <dbReference type="ChEBI" id="CHEBI:15378"/>
        <dbReference type="ChEBI" id="CHEBI:17158"/>
        <dbReference type="ChEBI" id="CHEBI:27957"/>
        <dbReference type="ChEBI" id="CHEBI:57783"/>
        <dbReference type="ChEBI" id="CHEBI:58349"/>
    </reaction>
</comment>
<evidence type="ECO:0000256" key="5">
    <source>
        <dbReference type="PIRSR" id="PIRSR000097-2"/>
    </source>
</evidence>
<keyword evidence="9" id="KW-1185">Reference proteome</keyword>
<dbReference type="Proteomes" id="UP000003250">
    <property type="component" value="Unassembled WGS sequence"/>
</dbReference>
<dbReference type="InterPro" id="IPR018170">
    <property type="entry name" value="Aldo/ket_reductase_CS"/>
</dbReference>
<evidence type="ECO:0000256" key="2">
    <source>
        <dbReference type="ARBA" id="ARBA00023002"/>
    </source>
</evidence>
<dbReference type="Gene3D" id="3.20.20.100">
    <property type="entry name" value="NADP-dependent oxidoreductase domain"/>
    <property type="match status" value="1"/>
</dbReference>
<dbReference type="InterPro" id="IPR020471">
    <property type="entry name" value="AKR"/>
</dbReference>
<evidence type="ECO:0000259" key="7">
    <source>
        <dbReference type="Pfam" id="PF00248"/>
    </source>
</evidence>
<name>H0HM31_9HYPH</name>
<comment type="similarity">
    <text evidence="1">Belongs to the aldo/keto reductase family.</text>
</comment>
<accession>H0HM31</accession>
<dbReference type="EMBL" id="AHAM01000038">
    <property type="protein sequence ID" value="EHK58223.1"/>
    <property type="molecule type" value="Genomic_DNA"/>
</dbReference>
<dbReference type="SUPFAM" id="SSF51430">
    <property type="entry name" value="NAD(P)-linked oxidoreductase"/>
    <property type="match status" value="1"/>
</dbReference>
<dbReference type="PANTHER" id="PTHR43827">
    <property type="entry name" value="2,5-DIKETO-D-GLUCONIC ACID REDUCTASE"/>
    <property type="match status" value="1"/>
</dbReference>
<keyword evidence="2" id="KW-0560">Oxidoreductase</keyword>
<dbReference type="FunFam" id="3.20.20.100:FF:000002">
    <property type="entry name" value="2,5-diketo-D-gluconic acid reductase A"/>
    <property type="match status" value="1"/>
</dbReference>
<evidence type="ECO:0000256" key="3">
    <source>
        <dbReference type="ARBA" id="ARBA00049445"/>
    </source>
</evidence>
<dbReference type="PANTHER" id="PTHR43827:SF13">
    <property type="entry name" value="ALDO_KETO REDUCTASE FAMILY PROTEIN"/>
    <property type="match status" value="1"/>
</dbReference>
<dbReference type="PATRIC" id="fig|1107882.3.peg.1181"/>